<protein>
    <recommendedName>
        <fullName evidence="5">HTH tetR-type domain-containing protein</fullName>
    </recommendedName>
</protein>
<dbReference type="InterPro" id="IPR001647">
    <property type="entry name" value="HTH_TetR"/>
</dbReference>
<evidence type="ECO:0000256" key="2">
    <source>
        <dbReference type="ARBA" id="ARBA00023125"/>
    </source>
</evidence>
<dbReference type="Pfam" id="PF00440">
    <property type="entry name" value="TetR_N"/>
    <property type="match status" value="1"/>
</dbReference>
<dbReference type="InterPro" id="IPR036271">
    <property type="entry name" value="Tet_transcr_reg_TetR-rel_C_sf"/>
</dbReference>
<evidence type="ECO:0000259" key="5">
    <source>
        <dbReference type="PROSITE" id="PS50977"/>
    </source>
</evidence>
<feature type="domain" description="HTH tetR-type" evidence="5">
    <location>
        <begin position="11"/>
        <end position="71"/>
    </location>
</feature>
<dbReference type="AlphaFoldDB" id="A0A1L7D2T6"/>
<feature type="DNA-binding region" description="H-T-H motif" evidence="4">
    <location>
        <begin position="34"/>
        <end position="53"/>
    </location>
</feature>
<dbReference type="Pfam" id="PF13305">
    <property type="entry name" value="TetR_C_33"/>
    <property type="match status" value="1"/>
</dbReference>
<evidence type="ECO:0000256" key="4">
    <source>
        <dbReference type="PROSITE-ProRule" id="PRU00335"/>
    </source>
</evidence>
<evidence type="ECO:0000256" key="3">
    <source>
        <dbReference type="ARBA" id="ARBA00023163"/>
    </source>
</evidence>
<dbReference type="PROSITE" id="PS50977">
    <property type="entry name" value="HTH_TETR_2"/>
    <property type="match status" value="1"/>
</dbReference>
<name>A0A1L7D2T6_9CORY</name>
<keyword evidence="2 4" id="KW-0238">DNA-binding</keyword>
<dbReference type="SUPFAM" id="SSF48498">
    <property type="entry name" value="Tetracyclin repressor-like, C-terminal domain"/>
    <property type="match status" value="1"/>
</dbReference>
<dbReference type="Proteomes" id="UP000185491">
    <property type="component" value="Chromosome"/>
</dbReference>
<dbReference type="InterPro" id="IPR025996">
    <property type="entry name" value="MT1864/Rv1816-like_C"/>
</dbReference>
<dbReference type="GO" id="GO:0003677">
    <property type="term" value="F:DNA binding"/>
    <property type="evidence" value="ECO:0007669"/>
    <property type="project" value="UniProtKB-UniRule"/>
</dbReference>
<evidence type="ECO:0000313" key="6">
    <source>
        <dbReference type="EMBL" id="APT92301.1"/>
    </source>
</evidence>
<dbReference type="KEGG" id="cpho:CPHO_04680"/>
<accession>A0A1L7D2T6</accession>
<evidence type="ECO:0000256" key="1">
    <source>
        <dbReference type="ARBA" id="ARBA00023015"/>
    </source>
</evidence>
<keyword evidence="7" id="KW-1185">Reference proteome</keyword>
<keyword evidence="3" id="KW-0804">Transcription</keyword>
<dbReference type="STRING" id="161895.CPHO_04680"/>
<proteinExistence type="predicted"/>
<dbReference type="InterPro" id="IPR009057">
    <property type="entry name" value="Homeodomain-like_sf"/>
</dbReference>
<sequence>MNSRPKSYHHGNLKEELLRVAIETGREAGPEAISIRNITRRLGVSPTSAYRHYSGQAELSNAVSEKAVEALVSRLDEVIDDHEKYPLAAERLLACGYAYFDFAIEEPNFFRCMLEGNRLDLITTDHGGALDAKPGLEFDVISKFSRCLEVHARQTDGTSHLEFFFHNALAAWSTIHGFAVLCTTGQMAGLSKEEKRSLAVPVFSAALRGTDFHNPHNAYRNYPGGVAPESDEALVK</sequence>
<reference evidence="6 7" key="1">
    <citation type="submission" date="2014-08" db="EMBL/GenBank/DDBJ databases">
        <title>Complete genome sequence of Corynebacterium phocae M408/89/1(T)(=DSM 44612(T)), isolated from the common seal (Phoca vitulina).</title>
        <authorList>
            <person name="Ruckert C."/>
            <person name="Albersmeier A."/>
            <person name="Winkler A."/>
            <person name="Kalinowski J."/>
        </authorList>
    </citation>
    <scope>NUCLEOTIDE SEQUENCE [LARGE SCALE GENOMIC DNA]</scope>
    <source>
        <strain evidence="6 7">M408/89/1</strain>
    </source>
</reference>
<evidence type="ECO:0000313" key="7">
    <source>
        <dbReference type="Proteomes" id="UP000185491"/>
    </source>
</evidence>
<organism evidence="6 7">
    <name type="scientific">Corynebacterium phocae</name>
    <dbReference type="NCBI Taxonomy" id="161895"/>
    <lineage>
        <taxon>Bacteria</taxon>
        <taxon>Bacillati</taxon>
        <taxon>Actinomycetota</taxon>
        <taxon>Actinomycetes</taxon>
        <taxon>Mycobacteriales</taxon>
        <taxon>Corynebacteriaceae</taxon>
        <taxon>Corynebacterium</taxon>
    </lineage>
</organism>
<dbReference type="OrthoDB" id="3173376at2"/>
<gene>
    <name evidence="6" type="ORF">CPHO_04680</name>
</gene>
<keyword evidence="1" id="KW-0805">Transcription regulation</keyword>
<dbReference type="EMBL" id="CP009249">
    <property type="protein sequence ID" value="APT92301.1"/>
    <property type="molecule type" value="Genomic_DNA"/>
</dbReference>
<dbReference type="Gene3D" id="1.10.357.10">
    <property type="entry name" value="Tetracycline Repressor, domain 2"/>
    <property type="match status" value="1"/>
</dbReference>
<dbReference type="SUPFAM" id="SSF46689">
    <property type="entry name" value="Homeodomain-like"/>
    <property type="match status" value="1"/>
</dbReference>
<dbReference type="RefSeq" id="WP_075733626.1">
    <property type="nucleotide sequence ID" value="NZ_CP009249.1"/>
</dbReference>